<keyword evidence="13" id="KW-1185">Reference proteome</keyword>
<dbReference type="SMART" id="SM00331">
    <property type="entry name" value="PP2C_SIG"/>
    <property type="match status" value="1"/>
</dbReference>
<dbReference type="PROSITE" id="PS51746">
    <property type="entry name" value="PPM_2"/>
    <property type="match status" value="1"/>
</dbReference>
<comment type="similarity">
    <text evidence="9">Belongs to the PP2C family.</text>
</comment>
<evidence type="ECO:0000256" key="4">
    <source>
        <dbReference type="ARBA" id="ARBA00022723"/>
    </source>
</evidence>
<evidence type="ECO:0000313" key="12">
    <source>
        <dbReference type="EnsemblPlants" id="Pp3c3_17780V3.4"/>
    </source>
</evidence>
<evidence type="ECO:0000256" key="7">
    <source>
        <dbReference type="ARBA" id="ARBA00022912"/>
    </source>
</evidence>
<dbReference type="PANTHER" id="PTHR13832:SF840">
    <property type="entry name" value="PROTEIN PHOSPHATASE 2C 60-RELATED"/>
    <property type="match status" value="1"/>
</dbReference>
<dbReference type="PROSITE" id="PS01032">
    <property type="entry name" value="PPM_1"/>
    <property type="match status" value="1"/>
</dbReference>
<dbReference type="SUPFAM" id="SSF81606">
    <property type="entry name" value="PP2C-like"/>
    <property type="match status" value="1"/>
</dbReference>
<feature type="region of interest" description="Disordered" evidence="10">
    <location>
        <begin position="1"/>
        <end position="20"/>
    </location>
</feature>
<dbReference type="EMBL" id="ABEU02000003">
    <property type="status" value="NOT_ANNOTATED_CDS"/>
    <property type="molecule type" value="Genomic_DNA"/>
</dbReference>
<sequence>MPQISSSVTPRYHLKSQRQKQEEEGCRFKLSLLVLGGTMGIYLSTPKTEKISEDGENAELRFGLSAMQGWRESMEDAHTAILDVDEKTSTSIFGVFDGHGGKVVSKFCAKYLHREVIKCDAYAKGDLGGSLEHSFLRMDEMMKGARGYRELMLLEEKSGKAGNSHGSANDESDRFNSAIQTEGNDGNWTEVGPNSDYKGPSSGSTAVVALIRGRNLIVANAGDSRCIISRRGQAENLSVDHKPELELEKERINKAGGFIHAGRVNGSLNLTRAIGDMEFKYQTDLPPDKQIVTCCPDIRQVDIGPGDEFIVLACDGIWDVMSSQAVVDFVIQKLPTAKTLSSICEDILDHCLSPSTRQQEGCDNMSIIIVQLKQSGGVASGSADPSL</sequence>
<accession>A0A7I4DE59</accession>
<dbReference type="Gene3D" id="3.60.40.10">
    <property type="entry name" value="PPM-type phosphatase domain"/>
    <property type="match status" value="1"/>
</dbReference>
<dbReference type="InterPro" id="IPR015655">
    <property type="entry name" value="PP2C"/>
</dbReference>
<dbReference type="InterPro" id="IPR000222">
    <property type="entry name" value="PP2C_BS"/>
</dbReference>
<keyword evidence="6" id="KW-0460">Magnesium</keyword>
<dbReference type="CDD" id="cd00143">
    <property type="entry name" value="PP2Cc"/>
    <property type="match status" value="1"/>
</dbReference>
<dbReference type="KEGG" id="ppp:112280459"/>
<proteinExistence type="inferred from homology"/>
<dbReference type="GO" id="GO:0004722">
    <property type="term" value="F:protein serine/threonine phosphatase activity"/>
    <property type="evidence" value="ECO:0000318"/>
    <property type="project" value="GO_Central"/>
</dbReference>
<evidence type="ECO:0000256" key="5">
    <source>
        <dbReference type="ARBA" id="ARBA00022801"/>
    </source>
</evidence>
<comment type="cofactor">
    <cofactor evidence="1">
        <name>Mn(2+)</name>
        <dbReference type="ChEBI" id="CHEBI:29035"/>
    </cofactor>
</comment>
<organism evidence="12 13">
    <name type="scientific">Physcomitrium patens</name>
    <name type="common">Spreading-leaved earth moss</name>
    <name type="synonym">Physcomitrella patens</name>
    <dbReference type="NCBI Taxonomy" id="3218"/>
    <lineage>
        <taxon>Eukaryota</taxon>
        <taxon>Viridiplantae</taxon>
        <taxon>Streptophyta</taxon>
        <taxon>Embryophyta</taxon>
        <taxon>Bryophyta</taxon>
        <taxon>Bryophytina</taxon>
        <taxon>Bryopsida</taxon>
        <taxon>Funariidae</taxon>
        <taxon>Funariales</taxon>
        <taxon>Funariaceae</taxon>
        <taxon>Physcomitrium</taxon>
    </lineage>
</organism>
<dbReference type="InterPro" id="IPR036457">
    <property type="entry name" value="PPM-type-like_dom_sf"/>
</dbReference>
<evidence type="ECO:0000256" key="6">
    <source>
        <dbReference type="ARBA" id="ARBA00022842"/>
    </source>
</evidence>
<dbReference type="InterPro" id="IPR001932">
    <property type="entry name" value="PPM-type_phosphatase-like_dom"/>
</dbReference>
<keyword evidence="7 9" id="KW-0904">Protein phosphatase</keyword>
<feature type="region of interest" description="Disordered" evidence="10">
    <location>
        <begin position="181"/>
        <end position="200"/>
    </location>
</feature>
<name>A0A7I4DE59_PHYPA</name>
<evidence type="ECO:0000259" key="11">
    <source>
        <dbReference type="PROSITE" id="PS51746"/>
    </source>
</evidence>
<dbReference type="Pfam" id="PF00481">
    <property type="entry name" value="PP2C"/>
    <property type="match status" value="2"/>
</dbReference>
<keyword evidence="4" id="KW-0479">Metal-binding</keyword>
<evidence type="ECO:0000313" key="13">
    <source>
        <dbReference type="Proteomes" id="UP000006727"/>
    </source>
</evidence>
<reference evidence="12" key="3">
    <citation type="submission" date="2020-12" db="UniProtKB">
        <authorList>
            <consortium name="EnsemblPlants"/>
        </authorList>
    </citation>
    <scope>IDENTIFICATION</scope>
</reference>
<evidence type="ECO:0000256" key="10">
    <source>
        <dbReference type="SAM" id="MobiDB-lite"/>
    </source>
</evidence>
<evidence type="ECO:0000256" key="8">
    <source>
        <dbReference type="ARBA" id="ARBA00023211"/>
    </source>
</evidence>
<dbReference type="SMART" id="SM00332">
    <property type="entry name" value="PP2Cc"/>
    <property type="match status" value="1"/>
</dbReference>
<dbReference type="EC" id="3.1.3.16" evidence="3"/>
<evidence type="ECO:0000256" key="2">
    <source>
        <dbReference type="ARBA" id="ARBA00001946"/>
    </source>
</evidence>
<keyword evidence="8" id="KW-0464">Manganese</keyword>
<dbReference type="GO" id="GO:0007165">
    <property type="term" value="P:signal transduction"/>
    <property type="evidence" value="ECO:0000318"/>
    <property type="project" value="GO_Central"/>
</dbReference>
<feature type="domain" description="PPM-type phosphatase" evidence="11">
    <location>
        <begin position="61"/>
        <end position="372"/>
    </location>
</feature>
<keyword evidence="5 9" id="KW-0378">Hydrolase</keyword>
<dbReference type="Gramene" id="Pp3c3_17780V3.4">
    <property type="protein sequence ID" value="Pp3c3_17780V3.4"/>
    <property type="gene ID" value="Pp3c3_17780"/>
</dbReference>
<reference evidence="12 13" key="2">
    <citation type="journal article" date="2018" name="Plant J.">
        <title>The Physcomitrella patens chromosome-scale assembly reveals moss genome structure and evolution.</title>
        <authorList>
            <person name="Lang D."/>
            <person name="Ullrich K.K."/>
            <person name="Murat F."/>
            <person name="Fuchs J."/>
            <person name="Jenkins J."/>
            <person name="Haas F.B."/>
            <person name="Piednoel M."/>
            <person name="Gundlach H."/>
            <person name="Van Bel M."/>
            <person name="Meyberg R."/>
            <person name="Vives C."/>
            <person name="Morata J."/>
            <person name="Symeonidi A."/>
            <person name="Hiss M."/>
            <person name="Muchero W."/>
            <person name="Kamisugi Y."/>
            <person name="Saleh O."/>
            <person name="Blanc G."/>
            <person name="Decker E.L."/>
            <person name="van Gessel N."/>
            <person name="Grimwood J."/>
            <person name="Hayes R.D."/>
            <person name="Graham S.W."/>
            <person name="Gunter L.E."/>
            <person name="McDaniel S.F."/>
            <person name="Hoernstein S.N.W."/>
            <person name="Larsson A."/>
            <person name="Li F.W."/>
            <person name="Perroud P.F."/>
            <person name="Phillips J."/>
            <person name="Ranjan P."/>
            <person name="Rokshar D.S."/>
            <person name="Rothfels C.J."/>
            <person name="Schneider L."/>
            <person name="Shu S."/>
            <person name="Stevenson D.W."/>
            <person name="Thummler F."/>
            <person name="Tillich M."/>
            <person name="Villarreal Aguilar J.C."/>
            <person name="Widiez T."/>
            <person name="Wong G.K."/>
            <person name="Wymore A."/>
            <person name="Zhang Y."/>
            <person name="Zimmer A.D."/>
            <person name="Quatrano R.S."/>
            <person name="Mayer K.F.X."/>
            <person name="Goodstein D."/>
            <person name="Casacuberta J.M."/>
            <person name="Vandepoele K."/>
            <person name="Reski R."/>
            <person name="Cuming A.C."/>
            <person name="Tuskan G.A."/>
            <person name="Maumus F."/>
            <person name="Salse J."/>
            <person name="Schmutz J."/>
            <person name="Rensing S.A."/>
        </authorList>
    </citation>
    <scope>NUCLEOTIDE SEQUENCE [LARGE SCALE GENOMIC DNA]</scope>
    <source>
        <strain evidence="12 13">cv. Gransden 2004</strain>
    </source>
</reference>
<dbReference type="AlphaFoldDB" id="A0A7I4DE59"/>
<evidence type="ECO:0000256" key="9">
    <source>
        <dbReference type="RuleBase" id="RU003465"/>
    </source>
</evidence>
<dbReference type="GO" id="GO:0046872">
    <property type="term" value="F:metal ion binding"/>
    <property type="evidence" value="ECO:0007669"/>
    <property type="project" value="UniProtKB-KW"/>
</dbReference>
<comment type="cofactor">
    <cofactor evidence="2">
        <name>Mg(2+)</name>
        <dbReference type="ChEBI" id="CHEBI:18420"/>
    </cofactor>
</comment>
<dbReference type="RefSeq" id="XP_024371749.1">
    <property type="nucleotide sequence ID" value="XM_024515981.2"/>
</dbReference>
<dbReference type="OrthoDB" id="10264738at2759"/>
<dbReference type="GeneID" id="112280459"/>
<dbReference type="Proteomes" id="UP000006727">
    <property type="component" value="Chromosome 3"/>
</dbReference>
<dbReference type="InParanoid" id="A0A7I4DE59"/>
<dbReference type="PANTHER" id="PTHR13832">
    <property type="entry name" value="PROTEIN PHOSPHATASE 2C"/>
    <property type="match status" value="1"/>
</dbReference>
<evidence type="ECO:0000256" key="1">
    <source>
        <dbReference type="ARBA" id="ARBA00001936"/>
    </source>
</evidence>
<dbReference type="FunCoup" id="A0A7I4DE59">
    <property type="interactions" value="4923"/>
</dbReference>
<dbReference type="EnsemblPlants" id="Pp3c3_17780V3.4">
    <property type="protein sequence ID" value="Pp3c3_17780V3.4"/>
    <property type="gene ID" value="Pp3c3_17780"/>
</dbReference>
<protein>
    <recommendedName>
        <fullName evidence="3">protein-serine/threonine phosphatase</fullName>
        <ecNumber evidence="3">3.1.3.16</ecNumber>
    </recommendedName>
</protein>
<gene>
    <name evidence="12" type="primary">LOC112280459</name>
</gene>
<evidence type="ECO:0000256" key="3">
    <source>
        <dbReference type="ARBA" id="ARBA00013081"/>
    </source>
</evidence>
<reference evidence="12 13" key="1">
    <citation type="journal article" date="2008" name="Science">
        <title>The Physcomitrella genome reveals evolutionary insights into the conquest of land by plants.</title>
        <authorList>
            <person name="Rensing S."/>
            <person name="Lang D."/>
            <person name="Zimmer A."/>
            <person name="Terry A."/>
            <person name="Salamov A."/>
            <person name="Shapiro H."/>
            <person name="Nishiyama T."/>
            <person name="Perroud P.-F."/>
            <person name="Lindquist E."/>
            <person name="Kamisugi Y."/>
            <person name="Tanahashi T."/>
            <person name="Sakakibara K."/>
            <person name="Fujita T."/>
            <person name="Oishi K."/>
            <person name="Shin-I T."/>
            <person name="Kuroki Y."/>
            <person name="Toyoda A."/>
            <person name="Suzuki Y."/>
            <person name="Hashimoto A."/>
            <person name="Yamaguchi K."/>
            <person name="Sugano A."/>
            <person name="Kohara Y."/>
            <person name="Fujiyama A."/>
            <person name="Anterola A."/>
            <person name="Aoki S."/>
            <person name="Ashton N."/>
            <person name="Barbazuk W.B."/>
            <person name="Barker E."/>
            <person name="Bennetzen J."/>
            <person name="Bezanilla M."/>
            <person name="Blankenship R."/>
            <person name="Cho S.H."/>
            <person name="Dutcher S."/>
            <person name="Estelle M."/>
            <person name="Fawcett J.A."/>
            <person name="Gundlach H."/>
            <person name="Hanada K."/>
            <person name="Heyl A."/>
            <person name="Hicks K.A."/>
            <person name="Hugh J."/>
            <person name="Lohr M."/>
            <person name="Mayer K."/>
            <person name="Melkozernov A."/>
            <person name="Murata T."/>
            <person name="Nelson D."/>
            <person name="Pils B."/>
            <person name="Prigge M."/>
            <person name="Reiss B."/>
            <person name="Renner T."/>
            <person name="Rombauts S."/>
            <person name="Rushton P."/>
            <person name="Sanderfoot A."/>
            <person name="Schween G."/>
            <person name="Shiu S.-H."/>
            <person name="Stueber K."/>
            <person name="Theodoulou F.L."/>
            <person name="Tu H."/>
            <person name="Van de Peer Y."/>
            <person name="Verrier P.J."/>
            <person name="Waters E."/>
            <person name="Wood A."/>
            <person name="Yang L."/>
            <person name="Cove D."/>
            <person name="Cuming A."/>
            <person name="Hasebe M."/>
            <person name="Lucas S."/>
            <person name="Mishler D.B."/>
            <person name="Reski R."/>
            <person name="Grigoriev I."/>
            <person name="Quatrano R.S."/>
            <person name="Boore J.L."/>
        </authorList>
    </citation>
    <scope>NUCLEOTIDE SEQUENCE [LARGE SCALE GENOMIC DNA]</scope>
    <source>
        <strain evidence="12 13">cv. Gransden 2004</strain>
    </source>
</reference>